<gene>
    <name evidence="1" type="ORF">LCGC14_2687080</name>
</gene>
<dbReference type="EMBL" id="LAZR01047528">
    <property type="protein sequence ID" value="KKK94012.1"/>
    <property type="molecule type" value="Genomic_DNA"/>
</dbReference>
<organism evidence="1">
    <name type="scientific">marine sediment metagenome</name>
    <dbReference type="NCBI Taxonomy" id="412755"/>
    <lineage>
        <taxon>unclassified sequences</taxon>
        <taxon>metagenomes</taxon>
        <taxon>ecological metagenomes</taxon>
    </lineage>
</organism>
<feature type="non-terminal residue" evidence="1">
    <location>
        <position position="34"/>
    </location>
</feature>
<sequence>MIKITTKQWKDIPSDYKGISEKGKKECFAGCIQK</sequence>
<evidence type="ECO:0000313" key="1">
    <source>
        <dbReference type="EMBL" id="KKK94012.1"/>
    </source>
</evidence>
<reference evidence="1" key="1">
    <citation type="journal article" date="2015" name="Nature">
        <title>Complex archaea that bridge the gap between prokaryotes and eukaryotes.</title>
        <authorList>
            <person name="Spang A."/>
            <person name="Saw J.H."/>
            <person name="Jorgensen S.L."/>
            <person name="Zaremba-Niedzwiedzka K."/>
            <person name="Martijn J."/>
            <person name="Lind A.E."/>
            <person name="van Eijk R."/>
            <person name="Schleper C."/>
            <person name="Guy L."/>
            <person name="Ettema T.J."/>
        </authorList>
    </citation>
    <scope>NUCLEOTIDE SEQUENCE</scope>
</reference>
<dbReference type="AlphaFoldDB" id="A0A0F8ZJP4"/>
<protein>
    <submittedName>
        <fullName evidence="1">Uncharacterized protein</fullName>
    </submittedName>
</protein>
<name>A0A0F8ZJP4_9ZZZZ</name>
<proteinExistence type="predicted"/>
<accession>A0A0F8ZJP4</accession>
<comment type="caution">
    <text evidence="1">The sequence shown here is derived from an EMBL/GenBank/DDBJ whole genome shotgun (WGS) entry which is preliminary data.</text>
</comment>